<dbReference type="PATRIC" id="fig|1429043.3.peg.5113"/>
<evidence type="ECO:0000256" key="6">
    <source>
        <dbReference type="ARBA" id="ARBA00013950"/>
    </source>
</evidence>
<evidence type="ECO:0000256" key="11">
    <source>
        <dbReference type="PROSITE-ProRule" id="PRU00524"/>
    </source>
</evidence>
<dbReference type="GO" id="GO:0009231">
    <property type="term" value="P:riboflavin biosynthetic process"/>
    <property type="evidence" value="ECO:0007669"/>
    <property type="project" value="UniProtKB-KW"/>
</dbReference>
<gene>
    <name evidence="13" type="ORF">X474_24180</name>
</gene>
<dbReference type="AlphaFoldDB" id="A0A0D2JPH4"/>
<dbReference type="NCBIfam" id="NF006767">
    <property type="entry name" value="PRK09289.1"/>
    <property type="match status" value="1"/>
</dbReference>
<keyword evidence="8" id="KW-0808">Transferase</keyword>
<evidence type="ECO:0000256" key="5">
    <source>
        <dbReference type="ARBA" id="ARBA00012827"/>
    </source>
</evidence>
<dbReference type="RefSeq" id="WP_044351961.1">
    <property type="nucleotide sequence ID" value="NZ_AZAC01000056.1"/>
</dbReference>
<dbReference type="OrthoDB" id="9788537at2"/>
<evidence type="ECO:0000259" key="12">
    <source>
        <dbReference type="PROSITE" id="PS51177"/>
    </source>
</evidence>
<evidence type="ECO:0000256" key="2">
    <source>
        <dbReference type="ARBA" id="ARBA00002803"/>
    </source>
</evidence>
<dbReference type="CDD" id="cd00402">
    <property type="entry name" value="Riboflavin_synthase_like"/>
    <property type="match status" value="1"/>
</dbReference>
<comment type="caution">
    <text evidence="13">The sequence shown here is derived from an EMBL/GenBank/DDBJ whole genome shotgun (WGS) entry which is preliminary data.</text>
</comment>
<feature type="repeat" description="Lumazine-binding" evidence="11">
    <location>
        <begin position="97"/>
        <end position="193"/>
    </location>
</feature>
<evidence type="ECO:0000256" key="9">
    <source>
        <dbReference type="ARBA" id="ARBA00022737"/>
    </source>
</evidence>
<protein>
    <recommendedName>
        <fullName evidence="6 10">Riboflavin synthase</fullName>
        <ecNumber evidence="5 10">2.5.1.9</ecNumber>
    </recommendedName>
</protein>
<dbReference type="PANTHER" id="PTHR21098:SF12">
    <property type="entry name" value="RIBOFLAVIN SYNTHASE"/>
    <property type="match status" value="1"/>
</dbReference>
<evidence type="ECO:0000256" key="7">
    <source>
        <dbReference type="ARBA" id="ARBA00022619"/>
    </source>
</evidence>
<keyword evidence="9" id="KW-0677">Repeat</keyword>
<proteinExistence type="predicted"/>
<dbReference type="InterPro" id="IPR023366">
    <property type="entry name" value="ATP_synth_asu-like_sf"/>
</dbReference>
<reference evidence="13 14" key="1">
    <citation type="submission" date="2013-11" db="EMBL/GenBank/DDBJ databases">
        <title>Metagenomic analysis of a methanogenic consortium involved in long chain n-alkane degradation.</title>
        <authorList>
            <person name="Davidova I.A."/>
            <person name="Callaghan A.V."/>
            <person name="Wawrik B."/>
            <person name="Pruitt S."/>
            <person name="Marks C."/>
            <person name="Duncan K.E."/>
            <person name="Suflita J.M."/>
        </authorList>
    </citation>
    <scope>NUCLEOTIDE SEQUENCE [LARGE SCALE GENOMIC DNA]</scope>
    <source>
        <strain evidence="13 14">SPR</strain>
    </source>
</reference>
<dbReference type="EMBL" id="AZAC01000056">
    <property type="protein sequence ID" value="KIX11385.1"/>
    <property type="molecule type" value="Genomic_DNA"/>
</dbReference>
<dbReference type="FunFam" id="2.40.30.20:FF:000004">
    <property type="entry name" value="Riboflavin synthase, alpha subunit"/>
    <property type="match status" value="1"/>
</dbReference>
<dbReference type="Gene3D" id="2.40.30.20">
    <property type="match status" value="2"/>
</dbReference>
<dbReference type="PROSITE" id="PS51177">
    <property type="entry name" value="LUMAZINE_BIND"/>
    <property type="match status" value="2"/>
</dbReference>
<comment type="pathway">
    <text evidence="3">Cofactor biosynthesis; riboflavin biosynthesis; riboflavin from 2-hydroxy-3-oxobutyl phosphate and 5-amino-6-(D-ribitylamino)uracil: step 2/2.</text>
</comment>
<dbReference type="InterPro" id="IPR026017">
    <property type="entry name" value="Lumazine-bd_dom"/>
</dbReference>
<feature type="repeat" description="Lumazine-binding" evidence="11">
    <location>
        <begin position="1"/>
        <end position="96"/>
    </location>
</feature>
<evidence type="ECO:0000256" key="1">
    <source>
        <dbReference type="ARBA" id="ARBA00000968"/>
    </source>
</evidence>
<dbReference type="STRING" id="1429043.X474_24180"/>
<dbReference type="GO" id="GO:0004746">
    <property type="term" value="F:riboflavin synthase activity"/>
    <property type="evidence" value="ECO:0007669"/>
    <property type="project" value="UniProtKB-UniRule"/>
</dbReference>
<evidence type="ECO:0000313" key="13">
    <source>
        <dbReference type="EMBL" id="KIX11385.1"/>
    </source>
</evidence>
<sequence>MFTGLVEGLGTVTQVNPKGPDAELVIRPPWPVKEAVIGESVATNGACLTVTRIVGDACCLEASAETLSRTTLGRLRPGDQVNQERAMSVGDRFGGHMVTGHVDCVGTIARIEKRGASKLIKVDIPAEHLALVVEKGSVCVDGISLTVNGVDDQGFDLNIIPHTFAETSLKLATQGDSVNIETDLIGKYVARLMSRDQDQKTREKGFSAEDLLRMGY</sequence>
<dbReference type="FunCoup" id="A0A0D2JPH4">
    <property type="interactions" value="546"/>
</dbReference>
<dbReference type="InterPro" id="IPR001783">
    <property type="entry name" value="Lumazine-bd"/>
</dbReference>
<evidence type="ECO:0000256" key="8">
    <source>
        <dbReference type="ARBA" id="ARBA00022679"/>
    </source>
</evidence>
<dbReference type="SUPFAM" id="SSF63380">
    <property type="entry name" value="Riboflavin synthase domain-like"/>
    <property type="match status" value="2"/>
</dbReference>
<name>A0A0D2JPH4_9BACT</name>
<accession>A0A0D2JPH4</accession>
<dbReference type="Pfam" id="PF00677">
    <property type="entry name" value="Lum_binding"/>
    <property type="match status" value="2"/>
</dbReference>
<comment type="subunit">
    <text evidence="4">Homotrimer.</text>
</comment>
<evidence type="ECO:0000256" key="3">
    <source>
        <dbReference type="ARBA" id="ARBA00004887"/>
    </source>
</evidence>
<comment type="catalytic activity">
    <reaction evidence="1">
        <text>2 6,7-dimethyl-8-(1-D-ribityl)lumazine + H(+) = 5-amino-6-(D-ribitylamino)uracil + riboflavin</text>
        <dbReference type="Rhea" id="RHEA:20772"/>
        <dbReference type="ChEBI" id="CHEBI:15378"/>
        <dbReference type="ChEBI" id="CHEBI:15934"/>
        <dbReference type="ChEBI" id="CHEBI:57986"/>
        <dbReference type="ChEBI" id="CHEBI:58201"/>
        <dbReference type="EC" id="2.5.1.9"/>
    </reaction>
</comment>
<dbReference type="EC" id="2.5.1.9" evidence="5 10"/>
<keyword evidence="14" id="KW-1185">Reference proteome</keyword>
<evidence type="ECO:0000313" key="14">
    <source>
        <dbReference type="Proteomes" id="UP000032233"/>
    </source>
</evidence>
<organism evidence="13 14">
    <name type="scientific">Dethiosulfatarculus sandiegensis</name>
    <dbReference type="NCBI Taxonomy" id="1429043"/>
    <lineage>
        <taxon>Bacteria</taxon>
        <taxon>Pseudomonadati</taxon>
        <taxon>Thermodesulfobacteriota</taxon>
        <taxon>Desulfarculia</taxon>
        <taxon>Desulfarculales</taxon>
        <taxon>Desulfarculaceae</taxon>
        <taxon>Dethiosulfatarculus</taxon>
    </lineage>
</organism>
<dbReference type="PIRSF" id="PIRSF000498">
    <property type="entry name" value="Riboflavin_syn_A"/>
    <property type="match status" value="1"/>
</dbReference>
<keyword evidence="7" id="KW-0686">Riboflavin biosynthesis</keyword>
<dbReference type="InParanoid" id="A0A0D2JPH4"/>
<dbReference type="NCBIfam" id="TIGR00187">
    <property type="entry name" value="ribE"/>
    <property type="match status" value="1"/>
</dbReference>
<dbReference type="PANTHER" id="PTHR21098">
    <property type="entry name" value="RIBOFLAVIN SYNTHASE ALPHA CHAIN"/>
    <property type="match status" value="1"/>
</dbReference>
<evidence type="ECO:0000256" key="4">
    <source>
        <dbReference type="ARBA" id="ARBA00011233"/>
    </source>
</evidence>
<feature type="domain" description="Lumazine-binding" evidence="12">
    <location>
        <begin position="1"/>
        <end position="96"/>
    </location>
</feature>
<comment type="function">
    <text evidence="2">Catalyzes the dismutation of two molecules of 6,7-dimethyl-8-ribityllumazine, resulting in the formation of riboflavin and 5-amino-6-(D-ribitylamino)uracil.</text>
</comment>
<dbReference type="Proteomes" id="UP000032233">
    <property type="component" value="Unassembled WGS sequence"/>
</dbReference>
<dbReference type="FunFam" id="2.40.30.20:FF:000003">
    <property type="entry name" value="Riboflavin synthase, alpha subunit"/>
    <property type="match status" value="1"/>
</dbReference>
<dbReference type="NCBIfam" id="NF009566">
    <property type="entry name" value="PRK13020.1"/>
    <property type="match status" value="1"/>
</dbReference>
<evidence type="ECO:0000256" key="10">
    <source>
        <dbReference type="NCBIfam" id="TIGR00187"/>
    </source>
</evidence>
<dbReference type="InterPro" id="IPR017938">
    <property type="entry name" value="Riboflavin_synthase-like_b-brl"/>
</dbReference>
<feature type="domain" description="Lumazine-binding" evidence="12">
    <location>
        <begin position="97"/>
        <end position="193"/>
    </location>
</feature>